<feature type="compositionally biased region" description="Acidic residues" evidence="10">
    <location>
        <begin position="834"/>
        <end position="847"/>
    </location>
</feature>
<dbReference type="GO" id="GO:0005664">
    <property type="term" value="C:nuclear origin of replication recognition complex"/>
    <property type="evidence" value="ECO:0007669"/>
    <property type="project" value="InterPro"/>
</dbReference>
<evidence type="ECO:0000259" key="13">
    <source>
        <dbReference type="Pfam" id="PF19675"/>
    </source>
</evidence>
<dbReference type="RefSeq" id="XP_004343883.1">
    <property type="nucleotide sequence ID" value="XM_004343833.1"/>
</dbReference>
<dbReference type="STRING" id="595528.A0A0D2UPG4"/>
<dbReference type="PANTHER" id="PTHR12748">
    <property type="entry name" value="ORIGIN RECOGNITION COMPLEX SUBUNIT 3"/>
    <property type="match status" value="1"/>
</dbReference>
<feature type="compositionally biased region" description="Polar residues" evidence="10">
    <location>
        <begin position="437"/>
        <end position="447"/>
    </location>
</feature>
<keyword evidence="6" id="KW-0238">DNA-binding</keyword>
<dbReference type="OrthoDB" id="10265211at2759"/>
<evidence type="ECO:0000256" key="1">
    <source>
        <dbReference type="ARBA" id="ARBA00004123"/>
    </source>
</evidence>
<feature type="compositionally biased region" description="Basic residues" evidence="10">
    <location>
        <begin position="82"/>
        <end position="97"/>
    </location>
</feature>
<feature type="compositionally biased region" description="Low complexity" evidence="10">
    <location>
        <begin position="634"/>
        <end position="643"/>
    </location>
</feature>
<reference evidence="15" key="1">
    <citation type="submission" date="2011-02" db="EMBL/GenBank/DDBJ databases">
        <title>The Genome Sequence of Capsaspora owczarzaki ATCC 30864.</title>
        <authorList>
            <person name="Russ C."/>
            <person name="Cuomo C."/>
            <person name="Burger G."/>
            <person name="Gray M.W."/>
            <person name="Holland P.W.H."/>
            <person name="King N."/>
            <person name="Lang F.B.F."/>
            <person name="Roger A.J."/>
            <person name="Ruiz-Trillo I."/>
            <person name="Young S.K."/>
            <person name="Zeng Q."/>
            <person name="Gargeya S."/>
            <person name="Alvarado L."/>
            <person name="Berlin A."/>
            <person name="Chapman S.B."/>
            <person name="Chen Z."/>
            <person name="Freedman E."/>
            <person name="Gellesch M."/>
            <person name="Goldberg J."/>
            <person name="Griggs A."/>
            <person name="Gujja S."/>
            <person name="Heilman E."/>
            <person name="Heiman D."/>
            <person name="Howarth C."/>
            <person name="Mehta T."/>
            <person name="Neiman D."/>
            <person name="Pearson M."/>
            <person name="Roberts A."/>
            <person name="Saif S."/>
            <person name="Shea T."/>
            <person name="Shenoy N."/>
            <person name="Sisk P."/>
            <person name="Stolte C."/>
            <person name="Sykes S."/>
            <person name="White J."/>
            <person name="Yandava C."/>
            <person name="Haas B."/>
            <person name="Nusbaum C."/>
            <person name="Birren B."/>
        </authorList>
    </citation>
    <scope>NUCLEOTIDE SEQUENCE</scope>
    <source>
        <strain evidence="15">ATCC 30864</strain>
    </source>
</reference>
<dbReference type="AlphaFoldDB" id="A0A0D2UPG4"/>
<feature type="domain" description="Origin recognition complex subunit 3 winged helix C-terminal" evidence="12">
    <location>
        <begin position="1021"/>
        <end position="1193"/>
    </location>
</feature>
<dbReference type="GO" id="GO:0005656">
    <property type="term" value="C:nuclear pre-replicative complex"/>
    <property type="evidence" value="ECO:0007669"/>
    <property type="project" value="TreeGrafter"/>
</dbReference>
<organism evidence="14 15">
    <name type="scientific">Capsaspora owczarzaki (strain ATCC 30864)</name>
    <dbReference type="NCBI Taxonomy" id="595528"/>
    <lineage>
        <taxon>Eukaryota</taxon>
        <taxon>Filasterea</taxon>
        <taxon>Capsaspora</taxon>
    </lineage>
</organism>
<feature type="compositionally biased region" description="Acidic residues" evidence="10">
    <location>
        <begin position="376"/>
        <end position="389"/>
    </location>
</feature>
<feature type="compositionally biased region" description="Polar residues" evidence="10">
    <location>
        <begin position="868"/>
        <end position="883"/>
    </location>
</feature>
<dbReference type="CDD" id="cd20704">
    <property type="entry name" value="Orc3"/>
    <property type="match status" value="2"/>
</dbReference>
<evidence type="ECO:0000256" key="2">
    <source>
        <dbReference type="ARBA" id="ARBA00010977"/>
    </source>
</evidence>
<comment type="subunit">
    <text evidence="8">Component of ORC, a complex composed of at least 6 subunits: ORC1, ORC2, ORC3, ORC4, ORC5 and ORC6. ORC is regulated in a cell-cycle dependent manner. It is sequentially assembled at the exit from anaphase of mitosis and disassembled as cells enter S phase.</text>
</comment>
<feature type="compositionally biased region" description="Acidic residues" evidence="10">
    <location>
        <begin position="101"/>
        <end position="111"/>
    </location>
</feature>
<evidence type="ECO:0000256" key="10">
    <source>
        <dbReference type="SAM" id="MobiDB-lite"/>
    </source>
</evidence>
<evidence type="ECO:0000256" key="5">
    <source>
        <dbReference type="ARBA" id="ARBA00022705"/>
    </source>
</evidence>
<evidence type="ECO:0000256" key="3">
    <source>
        <dbReference type="ARBA" id="ARBA00019085"/>
    </source>
</evidence>
<keyword evidence="15" id="KW-1185">Reference proteome</keyword>
<keyword evidence="5" id="KW-0235">DNA replication</keyword>
<dbReference type="Proteomes" id="UP000008743">
    <property type="component" value="Unassembled WGS sequence"/>
</dbReference>
<keyword evidence="4" id="KW-0597">Phosphoprotein</keyword>
<feature type="region of interest" description="Disordered" evidence="10">
    <location>
        <begin position="1"/>
        <end position="115"/>
    </location>
</feature>
<feature type="region of interest" description="Disordered" evidence="10">
    <location>
        <begin position="376"/>
        <end position="402"/>
    </location>
</feature>
<dbReference type="InterPro" id="IPR020795">
    <property type="entry name" value="ORC3"/>
</dbReference>
<dbReference type="GO" id="GO:0006270">
    <property type="term" value="P:DNA replication initiation"/>
    <property type="evidence" value="ECO:0007669"/>
    <property type="project" value="TreeGrafter"/>
</dbReference>
<feature type="region of interest" description="Disordered" evidence="10">
    <location>
        <begin position="615"/>
        <end position="648"/>
    </location>
</feature>
<evidence type="ECO:0000256" key="7">
    <source>
        <dbReference type="ARBA" id="ARBA00023242"/>
    </source>
</evidence>
<dbReference type="Pfam" id="PF19675">
    <property type="entry name" value="ORC3_ins"/>
    <property type="match status" value="1"/>
</dbReference>
<feature type="compositionally biased region" description="Acidic residues" evidence="10">
    <location>
        <begin position="58"/>
        <end position="69"/>
    </location>
</feature>
<feature type="compositionally biased region" description="Acidic residues" evidence="10">
    <location>
        <begin position="27"/>
        <end position="48"/>
    </location>
</feature>
<gene>
    <name evidence="14" type="ORF">CAOG_007159</name>
</gene>
<sequence>MIKRARSTTRKATATRTAAGRRLHAADDDDDFVVPDDDVEEDEVEDDERTTTRQDQQQVDEDEDEDLESELINLGSAASSSSHRHQSGLQRRRQRRRHDGDLDEDEDDEDELLRSGTLESITEACFLFNAPSSSRVASSASKGGSGPSAAEAAASSSSQQASASSSSLAEGRRKTKQAYGSLAVGSTQLRRKSSRLNKKDEVSETGLSDLQQRHQEEAGANFGESFPNESLASISLRYEAFQTCWTDVQSDIQNLLSSLNQRVFDEITSFLQQSGGTVPRSEPAPPVPSAHAWLADLVKPFEEVPTALLYAGVNVMDHSDMFAELIHQVKRSVSPHVILLQSKDCPNLRSLMRAFVEQALVSGTGDEFTELPEELCVDDDDLSDDSDTEEQPKTARQSTVSGPAFSTLLRSKRKVPNHTMETVQSWYDDKYQRTGATLSDQNSSASSRGRKRPAEEEGSAAFGARPPLVLVFSDFESFQPKAVQDFVLMCSNSRRTLPIVLLLGISTSAEAIHRLLPQVVFSRLKMEKFYLLHSSVNLTEILSRVLLSPRHPFQLGYRPLVALLENFLFVNFSINSFVRGLQFAMMEHFAGNPLSGLCLVAKRRFLHGFYADGPSEEAAPTSSPRHVAKRARSESSAPAAPDANISPEEHRLGLPADVLEQLRCFPSFQALVEAQQDRDEQRRLLLVDDYLDHVASDMLDAVQRAQVRFHAGVRMMHAISQHVPRWPIGTQLRELLVSLMSSADGMFESRALCNGEGREADDISLAEAYALALSICRIMSQEAFTACLTAILSALDVPPWMSAAEAAMHRKLLGEDISRLSALRDELVALDEGDLTASSDEEEDETESTPGASSSAAASSPAKTDSSNVVDETTDIASTPNRRGSSKRAAAALAKHAVATLTKTGVVPALPSAAIAASAADLPVLASMKVMAAASGVSSPHVRSGLPNEATKRRMALLQTALVQRKRKVFSRFERLRTKIVDGLDEILRRILVSPLSLPLHEAFYHQSSANLVRSFSGRARNSVHAALARPSRFIRRVLGQEHRSRVISTIPDTCIVYQLYRECGRLINLYDWLQAFAVVVDNVSNAVVQTTSDNDTAKATSQAVASALLTRKRRGRKSKSDPERSKEATEDGEAEMAEDDPENAAEPAEGESTASISPEIHARFIRAVSELQFMGFIKATSRKTDHVSKLTWGAL</sequence>
<protein>
    <recommendedName>
        <fullName evidence="3">Origin recognition complex subunit 3</fullName>
    </recommendedName>
</protein>
<evidence type="ECO:0000256" key="8">
    <source>
        <dbReference type="ARBA" id="ARBA00026084"/>
    </source>
</evidence>
<evidence type="ECO:0000313" key="15">
    <source>
        <dbReference type="Proteomes" id="UP000008743"/>
    </source>
</evidence>
<feature type="region of interest" description="Disordered" evidence="10">
    <location>
        <begin position="437"/>
        <end position="460"/>
    </location>
</feature>
<comment type="subcellular location">
    <subcellularLocation>
        <location evidence="1">Nucleus</location>
    </subcellularLocation>
</comment>
<dbReference type="Pfam" id="PF07034">
    <property type="entry name" value="ORC3_N"/>
    <property type="match status" value="1"/>
</dbReference>
<dbReference type="PhylomeDB" id="A0A0D2UPG4"/>
<feature type="region of interest" description="Disordered" evidence="10">
    <location>
        <begin position="132"/>
        <end position="210"/>
    </location>
</feature>
<feature type="compositionally biased region" description="Low complexity" evidence="10">
    <location>
        <begin position="10"/>
        <end position="20"/>
    </location>
</feature>
<evidence type="ECO:0000256" key="6">
    <source>
        <dbReference type="ARBA" id="ARBA00023125"/>
    </source>
</evidence>
<dbReference type="InParanoid" id="A0A0D2UPG4"/>
<dbReference type="InterPro" id="IPR045667">
    <property type="entry name" value="ORC3_N"/>
</dbReference>
<evidence type="ECO:0000256" key="9">
    <source>
        <dbReference type="ARBA" id="ARBA00045241"/>
    </source>
</evidence>
<dbReference type="GO" id="GO:0031261">
    <property type="term" value="C:DNA replication preinitiation complex"/>
    <property type="evidence" value="ECO:0007669"/>
    <property type="project" value="TreeGrafter"/>
</dbReference>
<dbReference type="InterPro" id="IPR045663">
    <property type="entry name" value="ORC3_ins"/>
</dbReference>
<proteinExistence type="inferred from homology"/>
<feature type="compositionally biased region" description="Basic and acidic residues" evidence="10">
    <location>
        <begin position="1119"/>
        <end position="1130"/>
    </location>
</feature>
<evidence type="ECO:0000259" key="12">
    <source>
        <dbReference type="Pfam" id="PF18137"/>
    </source>
</evidence>
<dbReference type="eggNOG" id="KOG2538">
    <property type="taxonomic scope" value="Eukaryota"/>
</dbReference>
<evidence type="ECO:0000259" key="11">
    <source>
        <dbReference type="Pfam" id="PF07034"/>
    </source>
</evidence>
<feature type="region of interest" description="Disordered" evidence="10">
    <location>
        <begin position="834"/>
        <end position="888"/>
    </location>
</feature>
<feature type="compositionally biased region" description="Low complexity" evidence="10">
    <location>
        <begin position="848"/>
        <end position="867"/>
    </location>
</feature>
<feature type="domain" description="Origin recognition complex subunit 3 insertion" evidence="13">
    <location>
        <begin position="656"/>
        <end position="740"/>
    </location>
</feature>
<evidence type="ECO:0000256" key="4">
    <source>
        <dbReference type="ARBA" id="ARBA00022553"/>
    </source>
</evidence>
<comment type="function">
    <text evidence="9">Component of the origin recognition complex (ORC) that binds origins of replication. DNA-binding is ATP-dependent. The specific DNA sequences that define origins of replication have not been identified yet. ORC is required to assemble the pre-replication complex necessary to initiate DNA replication. Binds histone H3 and H4 trimethylation marks H3K9me3, H3K27me3 and H4K20me3.</text>
</comment>
<dbReference type="InterPro" id="IPR040855">
    <property type="entry name" value="ORC_WH_C"/>
</dbReference>
<feature type="domain" description="Origin recognition complex subunit 3 N-terminal" evidence="11">
    <location>
        <begin position="217"/>
        <end position="596"/>
    </location>
</feature>
<dbReference type="Pfam" id="PF18137">
    <property type="entry name" value="WHD_ORC"/>
    <property type="match status" value="1"/>
</dbReference>
<evidence type="ECO:0000313" key="14">
    <source>
        <dbReference type="EMBL" id="KJE96911.1"/>
    </source>
</evidence>
<name>A0A0D2UPG4_CAPO3</name>
<feature type="compositionally biased region" description="Acidic residues" evidence="10">
    <location>
        <begin position="1131"/>
        <end position="1144"/>
    </location>
</feature>
<dbReference type="GO" id="GO:0003688">
    <property type="term" value="F:DNA replication origin binding"/>
    <property type="evidence" value="ECO:0007669"/>
    <property type="project" value="TreeGrafter"/>
</dbReference>
<comment type="similarity">
    <text evidence="2">Belongs to the ORC3 family.</text>
</comment>
<dbReference type="EMBL" id="KE346372">
    <property type="protein sequence ID" value="KJE96911.1"/>
    <property type="molecule type" value="Genomic_DNA"/>
</dbReference>
<feature type="region of interest" description="Disordered" evidence="10">
    <location>
        <begin position="1111"/>
        <end position="1158"/>
    </location>
</feature>
<feature type="compositionally biased region" description="Low complexity" evidence="10">
    <location>
        <begin position="132"/>
        <end position="169"/>
    </location>
</feature>
<accession>A0A0D2UPG4</accession>
<keyword evidence="7" id="KW-0539">Nucleus</keyword>
<dbReference type="PANTHER" id="PTHR12748:SF0">
    <property type="entry name" value="ORIGIN RECOGNITION COMPLEX SUBUNIT 3"/>
    <property type="match status" value="1"/>
</dbReference>